<evidence type="ECO:0000256" key="7">
    <source>
        <dbReference type="ARBA" id="ARBA00023033"/>
    </source>
</evidence>
<evidence type="ECO:0000313" key="12">
    <source>
        <dbReference type="Proteomes" id="UP001341281"/>
    </source>
</evidence>
<sequence>VLPLEYTYTSTIMSAAVAVVITFVILVLSSIFRLLSRRKPLNLPPGPRGWPLIGSLGLLAGELPPHRALAALAARHGPLMHLRLGSFDTVVASSAETARLVLKTHNLAFADRPPTAMGIIMAYGYKGILLTPYGPYWRMARKLCATELFSARRVDSFELLRAQEMRSLTRGLFESTSTAIVVKEHLLNFTMQNILRMAVGEKWSGFYGSKEGEAFRYILEEAFAVTGAVNNIGQWLPWLGRLDLQGFLGRMKRVHELFDQFSERILNEHEKDRRRCAEAGGEFVATDLVDVLLQLAEENDAQEEPEARLTRDGVKAIILDIIVRNNLGMVGVSSMRVCALSCVLCAFVARMSRHGRWARRREAADPERQGVARWVKCAYAEALQRAWPTYRASSSLGAFVAETHTVHLLPPSVSERVRGRVIQGELSAFGAPTIIAGGTETSAVTMEWALAELLRHPDAMAAATAELYLVVGRGRWVTERDLPALPYLDAVLKETMRLHPVAPLLFPHRASDDTVVGGYDVPADARVLVNVWAVARDPASWPDAPAAFRPERFLAGGGAENIDVRGAHFELLPFGAGRRMCPAYHLAMKEVAAALANMVHGFAWRLPDGVAPEDVSMEEFLGLTMCRKVPLVAVAEARLPAHLYNMS</sequence>
<dbReference type="InterPro" id="IPR002401">
    <property type="entry name" value="Cyt_P450_E_grp-I"/>
</dbReference>
<feature type="binding site" description="axial binding residue" evidence="8">
    <location>
        <position position="581"/>
    </location>
    <ligand>
        <name>heme</name>
        <dbReference type="ChEBI" id="CHEBI:30413"/>
    </ligand>
    <ligandPart>
        <name>Fe</name>
        <dbReference type="ChEBI" id="CHEBI:18248"/>
    </ligandPart>
</feature>
<accession>A0AAQ3UEC3</accession>
<dbReference type="CDD" id="cd20618">
    <property type="entry name" value="CYP71_clan"/>
    <property type="match status" value="1"/>
</dbReference>
<dbReference type="GO" id="GO:0004497">
    <property type="term" value="F:monooxygenase activity"/>
    <property type="evidence" value="ECO:0007669"/>
    <property type="project" value="UniProtKB-KW"/>
</dbReference>
<evidence type="ECO:0000256" key="5">
    <source>
        <dbReference type="ARBA" id="ARBA00023002"/>
    </source>
</evidence>
<keyword evidence="4 8" id="KW-0479">Metal-binding</keyword>
<keyword evidence="5 9" id="KW-0560">Oxidoreductase</keyword>
<dbReference type="PANTHER" id="PTHR47944:SF14">
    <property type="entry name" value="CYTOCHROME P450"/>
    <property type="match status" value="1"/>
</dbReference>
<proteinExistence type="inferred from homology"/>
<dbReference type="InterPro" id="IPR001128">
    <property type="entry name" value="Cyt_P450"/>
</dbReference>
<dbReference type="Proteomes" id="UP001341281">
    <property type="component" value="Chromosome 08"/>
</dbReference>
<evidence type="ECO:0000256" key="8">
    <source>
        <dbReference type="PIRSR" id="PIRSR602401-1"/>
    </source>
</evidence>
<dbReference type="GO" id="GO:0016705">
    <property type="term" value="F:oxidoreductase activity, acting on paired donors, with incorporation or reduction of molecular oxygen"/>
    <property type="evidence" value="ECO:0007669"/>
    <property type="project" value="InterPro"/>
</dbReference>
<organism evidence="11 12">
    <name type="scientific">Paspalum notatum var. saurae</name>
    <dbReference type="NCBI Taxonomy" id="547442"/>
    <lineage>
        <taxon>Eukaryota</taxon>
        <taxon>Viridiplantae</taxon>
        <taxon>Streptophyta</taxon>
        <taxon>Embryophyta</taxon>
        <taxon>Tracheophyta</taxon>
        <taxon>Spermatophyta</taxon>
        <taxon>Magnoliopsida</taxon>
        <taxon>Liliopsida</taxon>
        <taxon>Poales</taxon>
        <taxon>Poaceae</taxon>
        <taxon>PACMAD clade</taxon>
        <taxon>Panicoideae</taxon>
        <taxon>Andropogonodae</taxon>
        <taxon>Paspaleae</taxon>
        <taxon>Paspalinae</taxon>
        <taxon>Paspalum</taxon>
    </lineage>
</organism>
<evidence type="ECO:0000256" key="3">
    <source>
        <dbReference type="ARBA" id="ARBA00022617"/>
    </source>
</evidence>
<dbReference type="PRINTS" id="PR00385">
    <property type="entry name" value="P450"/>
</dbReference>
<keyword evidence="3 8" id="KW-0349">Heme</keyword>
<protein>
    <recommendedName>
        <fullName evidence="13">Flavonoid 3'-hydroxylase</fullName>
    </recommendedName>
</protein>
<evidence type="ECO:0000256" key="1">
    <source>
        <dbReference type="ARBA" id="ARBA00001971"/>
    </source>
</evidence>
<dbReference type="GO" id="GO:0020037">
    <property type="term" value="F:heme binding"/>
    <property type="evidence" value="ECO:0007669"/>
    <property type="project" value="InterPro"/>
</dbReference>
<dbReference type="Pfam" id="PF00067">
    <property type="entry name" value="p450"/>
    <property type="match status" value="2"/>
</dbReference>
<evidence type="ECO:0000256" key="2">
    <source>
        <dbReference type="ARBA" id="ARBA00010617"/>
    </source>
</evidence>
<feature type="transmembrane region" description="Helical" evidence="10">
    <location>
        <begin position="12"/>
        <end position="35"/>
    </location>
</feature>
<keyword evidence="10" id="KW-1133">Transmembrane helix</keyword>
<dbReference type="Gene3D" id="1.10.630.10">
    <property type="entry name" value="Cytochrome P450"/>
    <property type="match status" value="2"/>
</dbReference>
<dbReference type="PROSITE" id="PS00086">
    <property type="entry name" value="CYTOCHROME_P450"/>
    <property type="match status" value="1"/>
</dbReference>
<name>A0AAQ3UEC3_PASNO</name>
<evidence type="ECO:0000256" key="9">
    <source>
        <dbReference type="RuleBase" id="RU000461"/>
    </source>
</evidence>
<keyword evidence="7 9" id="KW-0503">Monooxygenase</keyword>
<dbReference type="AlphaFoldDB" id="A0AAQ3UEC3"/>
<evidence type="ECO:0008006" key="13">
    <source>
        <dbReference type="Google" id="ProtNLM"/>
    </source>
</evidence>
<dbReference type="GO" id="GO:0005506">
    <property type="term" value="F:iron ion binding"/>
    <property type="evidence" value="ECO:0007669"/>
    <property type="project" value="InterPro"/>
</dbReference>
<evidence type="ECO:0000256" key="6">
    <source>
        <dbReference type="ARBA" id="ARBA00023004"/>
    </source>
</evidence>
<reference evidence="11 12" key="1">
    <citation type="submission" date="2024-02" db="EMBL/GenBank/DDBJ databases">
        <title>High-quality chromosome-scale genome assembly of Pensacola bahiagrass (Paspalum notatum Flugge var. saurae).</title>
        <authorList>
            <person name="Vega J.M."/>
            <person name="Podio M."/>
            <person name="Orjuela J."/>
            <person name="Siena L.A."/>
            <person name="Pessino S.C."/>
            <person name="Combes M.C."/>
            <person name="Mariac C."/>
            <person name="Albertini E."/>
            <person name="Pupilli F."/>
            <person name="Ortiz J.P.A."/>
            <person name="Leblanc O."/>
        </authorList>
    </citation>
    <scope>NUCLEOTIDE SEQUENCE [LARGE SCALE GENOMIC DNA]</scope>
    <source>
        <strain evidence="11">R1</strain>
        <tissue evidence="11">Leaf</tissue>
    </source>
</reference>
<dbReference type="FunFam" id="1.10.630.10:FF:000126">
    <property type="entry name" value="Predicted protein"/>
    <property type="match status" value="1"/>
</dbReference>
<dbReference type="InterPro" id="IPR017972">
    <property type="entry name" value="Cyt_P450_CS"/>
</dbReference>
<dbReference type="PRINTS" id="PR00463">
    <property type="entry name" value="EP450I"/>
</dbReference>
<comment type="cofactor">
    <cofactor evidence="1 8">
        <name>heme</name>
        <dbReference type="ChEBI" id="CHEBI:30413"/>
    </cofactor>
</comment>
<dbReference type="SUPFAM" id="SSF48264">
    <property type="entry name" value="Cytochrome P450"/>
    <property type="match status" value="2"/>
</dbReference>
<feature type="non-terminal residue" evidence="11">
    <location>
        <position position="1"/>
    </location>
</feature>
<dbReference type="InterPro" id="IPR036396">
    <property type="entry name" value="Cyt_P450_sf"/>
</dbReference>
<keyword evidence="6 8" id="KW-0408">Iron</keyword>
<evidence type="ECO:0000313" key="11">
    <source>
        <dbReference type="EMBL" id="WVZ90884.1"/>
    </source>
</evidence>
<gene>
    <name evidence="11" type="ORF">U9M48_037140</name>
</gene>
<evidence type="ECO:0000256" key="4">
    <source>
        <dbReference type="ARBA" id="ARBA00022723"/>
    </source>
</evidence>
<keyword evidence="10" id="KW-0472">Membrane</keyword>
<keyword evidence="10" id="KW-0812">Transmembrane</keyword>
<keyword evidence="12" id="KW-1185">Reference proteome</keyword>
<comment type="similarity">
    <text evidence="2 9">Belongs to the cytochrome P450 family.</text>
</comment>
<dbReference type="PANTHER" id="PTHR47944">
    <property type="entry name" value="CYTOCHROME P450 98A9"/>
    <property type="match status" value="1"/>
</dbReference>
<evidence type="ECO:0000256" key="10">
    <source>
        <dbReference type="SAM" id="Phobius"/>
    </source>
</evidence>
<dbReference type="EMBL" id="CP144752">
    <property type="protein sequence ID" value="WVZ90884.1"/>
    <property type="molecule type" value="Genomic_DNA"/>
</dbReference>